<sequence length="461" mass="54245">MIVKDVFDFRLEFSDQLMTYNTIRTGFINKAQEAKDEFYTVATEEKYNNKENEELMNNILLGTIEDYVIPMLIKKGIVSIDLKKFLKLHEKKSSLKKCYKACQRNCEEHKDEKKISLGTILSKPLKNEGVKRVLKEVKNNTDHLSKGIKSINQSIKGIANKYNIINEDAHMNKIANLIYEDIFNMHYTVTEIFNEYLQLNLSSYPNKEIEERIESRLNNIRKYDIESIVLRRIIKESLQEDPYSEPLYETILDLYGDANKELSNLAKLFVVDINKCKNQLLEGKFNSLDRNTEEGCKESKREFIKFANKLNVDNTKKYINIMEKDLIKFDIEFRTVEDLVFETREEASLAQSDKVRLDAICSKIKECDEEDLSEIRKDILDSTFKTKLYEVYIARIDEKLKELVEKREALVFEKLLSECNMKDANSVEELINYIESNRKTYKSNQCDIALEYLNKRLRKLQ</sequence>
<gene>
    <name evidence="1" type="ORF">SAMN02745196_00546</name>
</gene>
<name>A0A1M5TEM3_9CLOT</name>
<organism evidence="1 2">
    <name type="scientific">Clostridium collagenovorans DSM 3089</name>
    <dbReference type="NCBI Taxonomy" id="1121306"/>
    <lineage>
        <taxon>Bacteria</taxon>
        <taxon>Bacillati</taxon>
        <taxon>Bacillota</taxon>
        <taxon>Clostridia</taxon>
        <taxon>Eubacteriales</taxon>
        <taxon>Clostridiaceae</taxon>
        <taxon>Clostridium</taxon>
    </lineage>
</organism>
<dbReference type="Proteomes" id="UP000184526">
    <property type="component" value="Unassembled WGS sequence"/>
</dbReference>
<proteinExistence type="predicted"/>
<dbReference type="AlphaFoldDB" id="A0A1M5TEM3"/>
<keyword evidence="2" id="KW-1185">Reference proteome</keyword>
<reference evidence="1 2" key="1">
    <citation type="submission" date="2016-11" db="EMBL/GenBank/DDBJ databases">
        <authorList>
            <person name="Jaros S."/>
            <person name="Januszkiewicz K."/>
            <person name="Wedrychowicz H."/>
        </authorList>
    </citation>
    <scope>NUCLEOTIDE SEQUENCE [LARGE SCALE GENOMIC DNA]</scope>
    <source>
        <strain evidence="1 2">DSM 3089</strain>
    </source>
</reference>
<dbReference type="OrthoDB" id="1754517at2"/>
<dbReference type="RefSeq" id="WP_072829794.1">
    <property type="nucleotide sequence ID" value="NZ_FQXP01000003.1"/>
</dbReference>
<evidence type="ECO:0000313" key="2">
    <source>
        <dbReference type="Proteomes" id="UP000184526"/>
    </source>
</evidence>
<evidence type="ECO:0000313" key="1">
    <source>
        <dbReference type="EMBL" id="SHH49131.1"/>
    </source>
</evidence>
<dbReference type="EMBL" id="FQXP01000003">
    <property type="protein sequence ID" value="SHH49131.1"/>
    <property type="molecule type" value="Genomic_DNA"/>
</dbReference>
<protein>
    <submittedName>
        <fullName evidence="1">Uncharacterized protein</fullName>
    </submittedName>
</protein>
<accession>A0A1M5TEM3</accession>
<dbReference type="STRING" id="1121306.SAMN02745196_00546"/>